<sequence>MNDNDEMVAHLKCDVELNFTGPIPALVNKRAAAVLRSLADRLEKDEFEDGFHPVADENGNKVGEIYVDYSEGTDL</sequence>
<accession>A0A4Q8XXZ1</accession>
<reference evidence="1 2" key="1">
    <citation type="submission" date="2019-02" db="EMBL/GenBank/DDBJ databases">
        <title>The genomic architecture of introgression among sibling species of bacteria.</title>
        <authorList>
            <person name="Cavassim M.I.A."/>
            <person name="Moeskjaer S."/>
            <person name="Moslemi C."/>
            <person name="Fields B."/>
            <person name="Bachmann A."/>
            <person name="Vilhjalmsson B."/>
            <person name="Schierup M.H."/>
            <person name="Young J.P.W."/>
            <person name="Andersen S.U."/>
        </authorList>
    </citation>
    <scope>NUCLEOTIDE SEQUENCE [LARGE SCALE GENOMIC DNA]</scope>
    <source>
        <strain evidence="1 2">SM145A</strain>
    </source>
</reference>
<dbReference type="Proteomes" id="UP000293652">
    <property type="component" value="Unassembled WGS sequence"/>
</dbReference>
<name>A0A4Q8XXZ1_RHILE</name>
<proteinExistence type="predicted"/>
<evidence type="ECO:0000313" key="1">
    <source>
        <dbReference type="EMBL" id="TAX71799.1"/>
    </source>
</evidence>
<dbReference type="RefSeq" id="WP_130749697.1">
    <property type="nucleotide sequence ID" value="NZ_SIPC01000001.1"/>
</dbReference>
<dbReference type="AlphaFoldDB" id="A0A4Q8XXZ1"/>
<evidence type="ECO:0000313" key="2">
    <source>
        <dbReference type="Proteomes" id="UP000293652"/>
    </source>
</evidence>
<organism evidence="1 2">
    <name type="scientific">Rhizobium leguminosarum</name>
    <dbReference type="NCBI Taxonomy" id="384"/>
    <lineage>
        <taxon>Bacteria</taxon>
        <taxon>Pseudomonadati</taxon>
        <taxon>Pseudomonadota</taxon>
        <taxon>Alphaproteobacteria</taxon>
        <taxon>Hyphomicrobiales</taxon>
        <taxon>Rhizobiaceae</taxon>
        <taxon>Rhizobium/Agrobacterium group</taxon>
        <taxon>Rhizobium</taxon>
    </lineage>
</organism>
<dbReference type="EMBL" id="SIPC01000001">
    <property type="protein sequence ID" value="TAX71799.1"/>
    <property type="molecule type" value="Genomic_DNA"/>
</dbReference>
<gene>
    <name evidence="1" type="ORF">ELI03_08640</name>
</gene>
<comment type="caution">
    <text evidence="1">The sequence shown here is derived from an EMBL/GenBank/DDBJ whole genome shotgun (WGS) entry which is preliminary data.</text>
</comment>
<protein>
    <submittedName>
        <fullName evidence="1">Uncharacterized protein</fullName>
    </submittedName>
</protein>